<dbReference type="Gene3D" id="3.60.15.10">
    <property type="entry name" value="Ribonuclease Z/Hydroxyacylglutathione hydrolase-like"/>
    <property type="match status" value="1"/>
</dbReference>
<name>A0A8I0MTD7_9GAMM</name>
<comment type="caution">
    <text evidence="1">The sequence shown here is derived from an EMBL/GenBank/DDBJ whole genome shotgun (WGS) entry which is preliminary data.</text>
</comment>
<dbReference type="EMBL" id="AQHF01000019">
    <property type="protein sequence ID" value="MBE0345073.1"/>
    <property type="molecule type" value="Genomic_DNA"/>
</dbReference>
<dbReference type="Proteomes" id="UP000660708">
    <property type="component" value="Unassembled WGS sequence"/>
</dbReference>
<reference evidence="1 2" key="1">
    <citation type="submission" date="2015-06" db="EMBL/GenBank/DDBJ databases">
        <title>Genome sequence of Pseudoalteromonas peptidolytica.</title>
        <authorList>
            <person name="Xie B.-B."/>
            <person name="Rong J.-C."/>
            <person name="Qin Q.-L."/>
            <person name="Zhang Y.-Z."/>
        </authorList>
    </citation>
    <scope>NUCLEOTIDE SEQUENCE [LARGE SCALE GENOMIC DNA]</scope>
    <source>
        <strain evidence="1 2">F12-50-A1</strain>
    </source>
</reference>
<dbReference type="InterPro" id="IPR036866">
    <property type="entry name" value="RibonucZ/Hydroxyglut_hydro"/>
</dbReference>
<sequence>MLSVISFRSSASNAISLHQLNDSVYFVQGKNQPLIPNQALVVGQRCALLASIHGDLVATEALISTLQSQFSVPLCYAVSLHSDIKQDTSIALLQHAFPKLVWLSPTKTSGDKLQQAFAAQLALFEQSIDLSKTRVSTLDKDQQGAWQEKLTIAKQRVASWSERITHFRSSETLDTHITSLNLGEVEVNIANFTGFTGSDLTIYLPHSQGLIGGYNVDLVPLVHRKHWQQWQQALQTLRSRPLSWVLPATGKPYKPNMLSIPDKFFTLLNQTIEQQVIEKITTLYSNKQQQQRAISQWQHIQQQTDFE</sequence>
<protein>
    <submittedName>
        <fullName evidence="1">Uncharacterized protein</fullName>
    </submittedName>
</protein>
<keyword evidence="2" id="KW-1185">Reference proteome</keyword>
<evidence type="ECO:0000313" key="2">
    <source>
        <dbReference type="Proteomes" id="UP000660708"/>
    </source>
</evidence>
<proteinExistence type="predicted"/>
<accession>A0A8I0MTD7</accession>
<evidence type="ECO:0000313" key="1">
    <source>
        <dbReference type="EMBL" id="MBE0345073.1"/>
    </source>
</evidence>
<gene>
    <name evidence="1" type="ORF">PPEP_a3419</name>
</gene>
<organism evidence="1 2">
    <name type="scientific">Pseudoalteromonas peptidolytica F12-50-A1</name>
    <dbReference type="NCBI Taxonomy" id="1315280"/>
    <lineage>
        <taxon>Bacteria</taxon>
        <taxon>Pseudomonadati</taxon>
        <taxon>Pseudomonadota</taxon>
        <taxon>Gammaproteobacteria</taxon>
        <taxon>Alteromonadales</taxon>
        <taxon>Pseudoalteromonadaceae</taxon>
        <taxon>Pseudoalteromonas</taxon>
    </lineage>
</organism>
<dbReference type="AlphaFoldDB" id="A0A8I0MTD7"/>